<evidence type="ECO:0000256" key="4">
    <source>
        <dbReference type="ARBA" id="ARBA00022989"/>
    </source>
</evidence>
<feature type="transmembrane region" description="Helical" evidence="6">
    <location>
        <begin position="319"/>
        <end position="339"/>
    </location>
</feature>
<protein>
    <submittedName>
        <fullName evidence="8">Uncharacterized protein involved in exopolysaccharide biosynthesis</fullName>
    </submittedName>
</protein>
<evidence type="ECO:0000256" key="5">
    <source>
        <dbReference type="ARBA" id="ARBA00023136"/>
    </source>
</evidence>
<reference evidence="8 9" key="1">
    <citation type="submission" date="2023-07" db="EMBL/GenBank/DDBJ databases">
        <title>Sorghum-associated microbial communities from plants grown in Nebraska, USA.</title>
        <authorList>
            <person name="Schachtman D."/>
        </authorList>
    </citation>
    <scope>NUCLEOTIDE SEQUENCE [LARGE SCALE GENOMIC DNA]</scope>
    <source>
        <strain evidence="8 9">BE310</strain>
    </source>
</reference>
<evidence type="ECO:0000313" key="8">
    <source>
        <dbReference type="EMBL" id="MDR7295804.1"/>
    </source>
</evidence>
<dbReference type="Pfam" id="PF02706">
    <property type="entry name" value="Wzz"/>
    <property type="match status" value="1"/>
</dbReference>
<accession>A0ABU1Z5A6</accession>
<name>A0ABU1Z5A6_9BURK</name>
<keyword evidence="9" id="KW-1185">Reference proteome</keyword>
<evidence type="ECO:0000256" key="6">
    <source>
        <dbReference type="SAM" id="Phobius"/>
    </source>
</evidence>
<feature type="domain" description="Polysaccharide chain length determinant N-terminal" evidence="7">
    <location>
        <begin position="3"/>
        <end position="93"/>
    </location>
</feature>
<dbReference type="InterPro" id="IPR050445">
    <property type="entry name" value="Bact_polysacc_biosynth/exp"/>
</dbReference>
<evidence type="ECO:0000259" key="7">
    <source>
        <dbReference type="Pfam" id="PF02706"/>
    </source>
</evidence>
<keyword evidence="2" id="KW-1003">Cell membrane</keyword>
<keyword evidence="4 6" id="KW-1133">Transmembrane helix</keyword>
<keyword evidence="5 6" id="KW-0472">Membrane</keyword>
<organism evidence="8 9">
    <name type="scientific">Pelomonas aquatica</name>
    <dbReference type="NCBI Taxonomy" id="431058"/>
    <lineage>
        <taxon>Bacteria</taxon>
        <taxon>Pseudomonadati</taxon>
        <taxon>Pseudomonadota</taxon>
        <taxon>Betaproteobacteria</taxon>
        <taxon>Burkholderiales</taxon>
        <taxon>Sphaerotilaceae</taxon>
        <taxon>Roseateles</taxon>
    </lineage>
</organism>
<dbReference type="InterPro" id="IPR003856">
    <property type="entry name" value="LPS_length_determ_N"/>
</dbReference>
<dbReference type="EMBL" id="JAVDXQ010000001">
    <property type="protein sequence ID" value="MDR7295804.1"/>
    <property type="molecule type" value="Genomic_DNA"/>
</dbReference>
<dbReference type="RefSeq" id="WP_310342558.1">
    <property type="nucleotide sequence ID" value="NZ_JAVDXQ010000001.1"/>
</dbReference>
<feature type="transmembrane region" description="Helical" evidence="6">
    <location>
        <begin position="20"/>
        <end position="39"/>
    </location>
</feature>
<evidence type="ECO:0000313" key="9">
    <source>
        <dbReference type="Proteomes" id="UP001180536"/>
    </source>
</evidence>
<comment type="subcellular location">
    <subcellularLocation>
        <location evidence="1">Cell membrane</location>
        <topology evidence="1">Multi-pass membrane protein</topology>
    </subcellularLocation>
</comment>
<proteinExistence type="predicted"/>
<evidence type="ECO:0000256" key="2">
    <source>
        <dbReference type="ARBA" id="ARBA00022475"/>
    </source>
</evidence>
<dbReference type="Proteomes" id="UP001180536">
    <property type="component" value="Unassembled WGS sequence"/>
</dbReference>
<comment type="caution">
    <text evidence="8">The sequence shown here is derived from an EMBL/GenBank/DDBJ whole genome shotgun (WGS) entry which is preliminary data.</text>
</comment>
<dbReference type="PANTHER" id="PTHR32309:SF13">
    <property type="entry name" value="FERRIC ENTEROBACTIN TRANSPORT PROTEIN FEPE"/>
    <property type="match status" value="1"/>
</dbReference>
<evidence type="ECO:0000256" key="1">
    <source>
        <dbReference type="ARBA" id="ARBA00004651"/>
    </source>
</evidence>
<keyword evidence="3 6" id="KW-0812">Transmembrane</keyword>
<gene>
    <name evidence="8" type="ORF">J2X16_001125</name>
</gene>
<evidence type="ECO:0000256" key="3">
    <source>
        <dbReference type="ARBA" id="ARBA00022692"/>
    </source>
</evidence>
<dbReference type="PANTHER" id="PTHR32309">
    <property type="entry name" value="TYROSINE-PROTEIN KINASE"/>
    <property type="match status" value="1"/>
</dbReference>
<sequence>MASIVEILWMSRKAVAGTTLAFGIAGAGISLLLTPIYTAKASFLAPQQSQSASSAALAALGGLGGLGGIGLKTPSDQFVSLLESARISDRMIDRFKLLDHYGVKLKQDAQLALDKRVKFTPSKKDSFIFVEVEDESPERAAAMANAFVEELQGITSELALTEAAQRRAFFEQLLVQTKEQLIKAQTALEASGFSAGVISTDPKASADLYAKAKSEATAAQLQLDALLRSLTEAAPEILRQRALVAGLNAQVRQLERPANKNANAAYVSAYRNYKHQETLYEVYTKQFEAAKLDEAREAPMIQIVDAAQPPEKRSRPKRFSMALLFAAFGLVFASLAILLRNSLALPAEQRAIP</sequence>